<sequence length="86" mass="10079">MTITTEPLFDGGRFRLYENRVEEDRIGWLGRVKRTDVTYYSDITATRLSGRMLILTRSGLRTNVVLQFKRKEHARLALDIINAHRV</sequence>
<evidence type="ECO:0000313" key="1">
    <source>
        <dbReference type="EMBL" id="MBT1175447.1"/>
    </source>
</evidence>
<dbReference type="Proteomes" id="UP000711736">
    <property type="component" value="Unassembled WGS sequence"/>
</dbReference>
<reference evidence="1 2" key="1">
    <citation type="journal article" date="2021" name="Environ. Microbiol.">
        <title>Genetic insights into the dark matter of the mammalian gut microbiota through targeted genome reconstruction.</title>
        <authorList>
            <person name="Lugli G.A."/>
            <person name="Alessandri G."/>
            <person name="Milani C."/>
            <person name="Viappiani A."/>
            <person name="Fontana F."/>
            <person name="Tarracchini C."/>
            <person name="Mancabelli L."/>
            <person name="Argentini C."/>
            <person name="Ruiz L."/>
            <person name="Margolles A."/>
            <person name="van Sinderen D."/>
            <person name="Turroni F."/>
            <person name="Ventura M."/>
        </authorList>
    </citation>
    <scope>NUCLEOTIDE SEQUENCE [LARGE SCALE GENOMIC DNA]</scope>
    <source>
        <strain evidence="1 2">LC6</strain>
    </source>
</reference>
<accession>A0ABS5UWG0</accession>
<evidence type="ECO:0008006" key="3">
    <source>
        <dbReference type="Google" id="ProtNLM"/>
    </source>
</evidence>
<gene>
    <name evidence="1" type="ORF">JS530_08060</name>
</gene>
<dbReference type="EMBL" id="JAFEJU010000005">
    <property type="protein sequence ID" value="MBT1175447.1"/>
    <property type="molecule type" value="Genomic_DNA"/>
</dbReference>
<proteinExistence type="predicted"/>
<keyword evidence="2" id="KW-1185">Reference proteome</keyword>
<name>A0ABS5UWG0_9BIFI</name>
<evidence type="ECO:0000313" key="2">
    <source>
        <dbReference type="Proteomes" id="UP000711736"/>
    </source>
</evidence>
<protein>
    <recommendedName>
        <fullName evidence="3">PH domain-containing protein</fullName>
    </recommendedName>
</protein>
<comment type="caution">
    <text evidence="1">The sequence shown here is derived from an EMBL/GenBank/DDBJ whole genome shotgun (WGS) entry which is preliminary data.</text>
</comment>
<organism evidence="1 2">
    <name type="scientific">Bifidobacterium colobi</name>
    <dbReference type="NCBI Taxonomy" id="2809026"/>
    <lineage>
        <taxon>Bacteria</taxon>
        <taxon>Bacillati</taxon>
        <taxon>Actinomycetota</taxon>
        <taxon>Actinomycetes</taxon>
        <taxon>Bifidobacteriales</taxon>
        <taxon>Bifidobacteriaceae</taxon>
        <taxon>Bifidobacterium</taxon>
    </lineage>
</organism>
<dbReference type="RefSeq" id="WP_214376666.1">
    <property type="nucleotide sequence ID" value="NZ_JAFEJU010000005.1"/>
</dbReference>